<dbReference type="Proteomes" id="UP000186364">
    <property type="component" value="Unassembled WGS sequence"/>
</dbReference>
<evidence type="ECO:0000313" key="3">
    <source>
        <dbReference type="Proteomes" id="UP000186364"/>
    </source>
</evidence>
<keyword evidence="1" id="KW-0812">Transmembrane</keyword>
<accession>A0A1Q9ARK2</accession>
<dbReference type="EMBL" id="MKIP01000059">
    <property type="protein sequence ID" value="OLP57996.1"/>
    <property type="molecule type" value="Genomic_DNA"/>
</dbReference>
<organism evidence="2 3">
    <name type="scientific">Xaviernesmea oryzae</name>
    <dbReference type="NCBI Taxonomy" id="464029"/>
    <lineage>
        <taxon>Bacteria</taxon>
        <taxon>Pseudomonadati</taxon>
        <taxon>Pseudomonadota</taxon>
        <taxon>Alphaproteobacteria</taxon>
        <taxon>Hyphomicrobiales</taxon>
        <taxon>Rhizobiaceae</taxon>
        <taxon>Rhizobium/Agrobacterium group</taxon>
        <taxon>Xaviernesmea</taxon>
    </lineage>
</organism>
<dbReference type="OrthoDB" id="7257484at2"/>
<keyword evidence="3" id="KW-1185">Reference proteome</keyword>
<keyword evidence="1" id="KW-1133">Transmembrane helix</keyword>
<feature type="transmembrane region" description="Helical" evidence="1">
    <location>
        <begin position="133"/>
        <end position="153"/>
    </location>
</feature>
<protein>
    <submittedName>
        <fullName evidence="2">Uncharacterized protein</fullName>
    </submittedName>
</protein>
<gene>
    <name evidence="2" type="ORF">BJF93_12715</name>
</gene>
<feature type="transmembrane region" description="Helical" evidence="1">
    <location>
        <begin position="159"/>
        <end position="181"/>
    </location>
</feature>
<proteinExistence type="predicted"/>
<dbReference type="AlphaFoldDB" id="A0A1Q9ARK2"/>
<comment type="caution">
    <text evidence="2">The sequence shown here is derived from an EMBL/GenBank/DDBJ whole genome shotgun (WGS) entry which is preliminary data.</text>
</comment>
<reference evidence="2 3" key="1">
    <citation type="submission" date="2016-09" db="EMBL/GenBank/DDBJ databases">
        <title>Rhizobium sp. nov., a novel species isolated from the rice rhizosphere.</title>
        <authorList>
            <person name="Zhao J."/>
            <person name="Zhang X."/>
        </authorList>
    </citation>
    <scope>NUCLEOTIDE SEQUENCE [LARGE SCALE GENOMIC DNA]</scope>
    <source>
        <strain evidence="2 3">1.7048</strain>
    </source>
</reference>
<sequence length="405" mass="44625">MKGDPSANAPPALVRRRTVLHFPGFEPLDAAAHRTRYARTAAQSVSVWDLHVKAGPLQPGEGETDVAFFDVCCQAANQEVQSRIHLFEHDALVRHFSKGGLVMRLLAGFRAGCRVVYQGGVVAYFRNAWRFGLFFLFPFLFIGLALALTVGLACLPLMFGFGIWTLIVTLPLAAIAFARLFPILSARLHVLHLLADWRMAVAVSALDDPVVDHWLESRVAAARAALQTASDEVVVSAHSMGASLAVHVLGTLLEREPQILAGRQVVFAGLGGALLQCALLRPAGRLRAHVGRVAAQPGLVWFEVQCLTDAIHFYRAPPVALCGHRDAPQPRFVFIRLKQMLKAERYRRIRLNFLRVHRQYVLAADRRAPFDFTLMTAGPLPAARFAYFSQSRLPKLGADEMSASL</sequence>
<name>A0A1Q9ARK2_9HYPH</name>
<evidence type="ECO:0000313" key="2">
    <source>
        <dbReference type="EMBL" id="OLP57996.1"/>
    </source>
</evidence>
<evidence type="ECO:0000256" key="1">
    <source>
        <dbReference type="SAM" id="Phobius"/>
    </source>
</evidence>
<dbReference type="InterPro" id="IPR029058">
    <property type="entry name" value="AB_hydrolase_fold"/>
</dbReference>
<keyword evidence="1" id="KW-0472">Membrane</keyword>
<dbReference type="Gene3D" id="3.40.50.1820">
    <property type="entry name" value="alpha/beta hydrolase"/>
    <property type="match status" value="1"/>
</dbReference>